<feature type="coiled-coil region" evidence="9">
    <location>
        <begin position="565"/>
        <end position="592"/>
    </location>
</feature>
<dbReference type="AlphaFoldDB" id="A0AAD6AUN0"/>
<evidence type="ECO:0000256" key="8">
    <source>
        <dbReference type="ARBA" id="ARBA00023212"/>
    </source>
</evidence>
<dbReference type="EMBL" id="JAPTMU010000015">
    <property type="protein sequence ID" value="KAJ4931344.1"/>
    <property type="molecule type" value="Genomic_DNA"/>
</dbReference>
<comment type="subcellular location">
    <subcellularLocation>
        <location evidence="1">Cytoplasm</location>
        <location evidence="1">Cytoskeleton</location>
        <location evidence="1">Microtubule organizing center</location>
        <location evidence="1">Centrosome</location>
        <location evidence="1">Centriole</location>
    </subcellularLocation>
</comment>
<dbReference type="GO" id="GO:0005814">
    <property type="term" value="C:centriole"/>
    <property type="evidence" value="ECO:0007669"/>
    <property type="project" value="UniProtKB-SubCell"/>
</dbReference>
<comment type="caution">
    <text evidence="11">The sequence shown here is derived from an EMBL/GenBank/DDBJ whole genome shotgun (WGS) entry which is preliminary data.</text>
</comment>
<keyword evidence="6" id="KW-0970">Cilium biogenesis/degradation</keyword>
<feature type="compositionally biased region" description="Basic and acidic residues" evidence="10">
    <location>
        <begin position="113"/>
        <end position="136"/>
    </location>
</feature>
<evidence type="ECO:0000256" key="4">
    <source>
        <dbReference type="ARBA" id="ARBA00022490"/>
    </source>
</evidence>
<keyword evidence="8" id="KW-0206">Cytoskeleton</keyword>
<protein>
    <recommendedName>
        <fullName evidence="3">Centrosomal protein of 162 kDa</fullName>
    </recommendedName>
</protein>
<evidence type="ECO:0000256" key="6">
    <source>
        <dbReference type="ARBA" id="ARBA00022794"/>
    </source>
</evidence>
<feature type="compositionally biased region" description="Low complexity" evidence="10">
    <location>
        <begin position="314"/>
        <end position="326"/>
    </location>
</feature>
<evidence type="ECO:0000256" key="3">
    <source>
        <dbReference type="ARBA" id="ARBA00021406"/>
    </source>
</evidence>
<sequence length="661" mass="73907">MVPAGNMTVIGLDTIEEEQEKARFFAQIEAGALSTIDYSKLNRALDSTSSTLATHHREADAEGKQSEDQRRVTEISRESPGSPHYSENFEEEENEKEPLEEKPKMSSILAKVSLHDSLDDTEDRRKDSAGSLDRGRAYVQSGGSEMEAVHEAYRQIQVVEDSEDHHLHYSSLEGRVGITITPLPQHKQSLQPADTNESELPTAEELMRPIRPEQDDVRGFTLQPVSAVGFIQEQTSCSFQTTFPESLLKRQGQTDPVPEINGGTGLDSLLSSSPDPPNKTWSIRQEVERLIQDENKYSADTSSRGGRAKNQQASRGSIVSHSSTSSVRKLAVAPVRGRRVEGRTGGGACRAAAKTQTSVPRPLQRPQEKAKSSENQPKDDHTADPGVRVSSELVASVQSLVTVLQQQIHTGSHQEATHTQEEGAEEITSLKQQNYLLQSKLRSAEDEGQKKKRAEASDSASGEKLQQLDREMKEQETLIKGYQQENEKLYLQMKAQQAQSKSNEEAMFNENQRLLNELAFTREQMKNTSRTVGNVCLMDHTQRITDLLAQNNTFQRNEATLCEDVRRVKQEKQALEVDLQLMKKERDLAKAQAVSASGDNPFDMRVLEEKHREEVSSLSKKLQWFAENQELLDRDAGRLKAATTQIHQLKEQVGSFTSTVH</sequence>
<dbReference type="GO" id="GO:0034451">
    <property type="term" value="C:centriolar satellite"/>
    <property type="evidence" value="ECO:0007669"/>
    <property type="project" value="TreeGrafter"/>
</dbReference>
<keyword evidence="5" id="KW-0493">Microtubule</keyword>
<name>A0AAD6AUN0_9TELE</name>
<feature type="region of interest" description="Disordered" evidence="10">
    <location>
        <begin position="49"/>
        <end position="136"/>
    </location>
</feature>
<dbReference type="InterPro" id="IPR038774">
    <property type="entry name" value="CEP162-like"/>
</dbReference>
<dbReference type="Proteomes" id="UP001219934">
    <property type="component" value="Unassembled WGS sequence"/>
</dbReference>
<evidence type="ECO:0000313" key="12">
    <source>
        <dbReference type="Proteomes" id="UP001219934"/>
    </source>
</evidence>
<proteinExistence type="inferred from homology"/>
<feature type="compositionally biased region" description="Basic and acidic residues" evidence="10">
    <location>
        <begin position="366"/>
        <end position="383"/>
    </location>
</feature>
<evidence type="ECO:0000256" key="5">
    <source>
        <dbReference type="ARBA" id="ARBA00022701"/>
    </source>
</evidence>
<evidence type="ECO:0000256" key="2">
    <source>
        <dbReference type="ARBA" id="ARBA00009485"/>
    </source>
</evidence>
<evidence type="ECO:0000256" key="10">
    <source>
        <dbReference type="SAM" id="MobiDB-lite"/>
    </source>
</evidence>
<organism evidence="11 12">
    <name type="scientific">Pogonophryne albipinna</name>
    <dbReference type="NCBI Taxonomy" id="1090488"/>
    <lineage>
        <taxon>Eukaryota</taxon>
        <taxon>Metazoa</taxon>
        <taxon>Chordata</taxon>
        <taxon>Craniata</taxon>
        <taxon>Vertebrata</taxon>
        <taxon>Euteleostomi</taxon>
        <taxon>Actinopterygii</taxon>
        <taxon>Neopterygii</taxon>
        <taxon>Teleostei</taxon>
        <taxon>Neoteleostei</taxon>
        <taxon>Acanthomorphata</taxon>
        <taxon>Eupercaria</taxon>
        <taxon>Perciformes</taxon>
        <taxon>Notothenioidei</taxon>
        <taxon>Pogonophryne</taxon>
    </lineage>
</organism>
<feature type="compositionally biased region" description="Polar residues" evidence="10">
    <location>
        <begin position="298"/>
        <end position="313"/>
    </location>
</feature>
<evidence type="ECO:0000256" key="1">
    <source>
        <dbReference type="ARBA" id="ARBA00004114"/>
    </source>
</evidence>
<evidence type="ECO:0000256" key="9">
    <source>
        <dbReference type="SAM" id="Coils"/>
    </source>
</evidence>
<evidence type="ECO:0000313" key="11">
    <source>
        <dbReference type="EMBL" id="KAJ4931344.1"/>
    </source>
</evidence>
<dbReference type="GO" id="GO:0005654">
    <property type="term" value="C:nucleoplasm"/>
    <property type="evidence" value="ECO:0007669"/>
    <property type="project" value="TreeGrafter"/>
</dbReference>
<accession>A0AAD6AUN0</accession>
<gene>
    <name evidence="11" type="ORF">JOQ06_025641</name>
</gene>
<feature type="region of interest" description="Disordered" evidence="10">
    <location>
        <begin position="296"/>
        <end position="386"/>
    </location>
</feature>
<feature type="compositionally biased region" description="Basic and acidic residues" evidence="10">
    <location>
        <begin position="55"/>
        <end position="77"/>
    </location>
</feature>
<reference evidence="11" key="1">
    <citation type="submission" date="2022-11" db="EMBL/GenBank/DDBJ databases">
        <title>Chromosome-level genome of Pogonophryne albipinna.</title>
        <authorList>
            <person name="Jo E."/>
        </authorList>
    </citation>
    <scope>NUCLEOTIDE SEQUENCE</scope>
    <source>
        <strain evidence="11">SGF0006</strain>
        <tissue evidence="11">Muscle</tissue>
    </source>
</reference>
<keyword evidence="4" id="KW-0963">Cytoplasm</keyword>
<dbReference type="GO" id="GO:0060271">
    <property type="term" value="P:cilium assembly"/>
    <property type="evidence" value="ECO:0007669"/>
    <property type="project" value="TreeGrafter"/>
</dbReference>
<feature type="region of interest" description="Disordered" evidence="10">
    <location>
        <begin position="248"/>
        <end position="280"/>
    </location>
</feature>
<dbReference type="GO" id="GO:0005879">
    <property type="term" value="C:axonemal microtubule"/>
    <property type="evidence" value="ECO:0007669"/>
    <property type="project" value="TreeGrafter"/>
</dbReference>
<evidence type="ECO:0000256" key="7">
    <source>
        <dbReference type="ARBA" id="ARBA00023054"/>
    </source>
</evidence>
<comment type="similarity">
    <text evidence="2">Belongs to the CEP162 family.</text>
</comment>
<keyword evidence="7 9" id="KW-0175">Coiled coil</keyword>
<dbReference type="PANTHER" id="PTHR34031">
    <property type="entry name" value="CENTROSOMAL PROTEIN OF 162 KDA"/>
    <property type="match status" value="1"/>
</dbReference>
<feature type="region of interest" description="Disordered" evidence="10">
    <location>
        <begin position="442"/>
        <end position="470"/>
    </location>
</feature>
<keyword evidence="12" id="KW-1185">Reference proteome</keyword>
<dbReference type="PANTHER" id="PTHR34031:SF1">
    <property type="entry name" value="CENTROSOMAL PROTEIN OF 162 KDA"/>
    <property type="match status" value="1"/>
</dbReference>